<feature type="domain" description="MOFRL" evidence="5">
    <location>
        <begin position="337"/>
        <end position="441"/>
    </location>
</feature>
<evidence type="ECO:0000256" key="1">
    <source>
        <dbReference type="ARBA" id="ARBA00022679"/>
    </source>
</evidence>
<proteinExistence type="predicted"/>
<dbReference type="GO" id="GO:0005737">
    <property type="term" value="C:cytoplasm"/>
    <property type="evidence" value="ECO:0007669"/>
    <property type="project" value="TreeGrafter"/>
</dbReference>
<dbReference type="InParanoid" id="K0IHV6"/>
<dbReference type="KEGG" id="nga:Ngar_c16000"/>
<dbReference type="GeneID" id="13797859"/>
<evidence type="ECO:0000256" key="3">
    <source>
        <dbReference type="ARBA" id="ARBA00022777"/>
    </source>
</evidence>
<dbReference type="HOGENOM" id="CLU_032279_1_1_2"/>
<keyword evidence="8" id="KW-1185">Reference proteome</keyword>
<evidence type="ECO:0000313" key="7">
    <source>
        <dbReference type="EMBL" id="AFU58533.1"/>
    </source>
</evidence>
<dbReference type="InterPro" id="IPR025286">
    <property type="entry name" value="MOFRL_assoc_dom"/>
</dbReference>
<dbReference type="InterPro" id="IPR039760">
    <property type="entry name" value="MOFRL_protein"/>
</dbReference>
<dbReference type="PANTHER" id="PTHR12227:SF0">
    <property type="entry name" value="GLYCERATE KINASE"/>
    <property type="match status" value="1"/>
</dbReference>
<evidence type="ECO:0000313" key="8">
    <source>
        <dbReference type="Proteomes" id="UP000008037"/>
    </source>
</evidence>
<gene>
    <name evidence="7" type="primary">ttuD</name>
    <name evidence="7" type="ordered locus">Ngar_c16000</name>
</gene>
<dbReference type="InterPro" id="IPR038614">
    <property type="entry name" value="GK_N_sf"/>
</dbReference>
<dbReference type="GO" id="GO:0016618">
    <property type="term" value="F:hydroxypyruvate reductase [NAD(P)H] activity"/>
    <property type="evidence" value="ECO:0007669"/>
    <property type="project" value="UniProtKB-EC"/>
</dbReference>
<dbReference type="EC" id="1.1.1.81" evidence="7"/>
<dbReference type="STRING" id="1237085.Ngar_c16000"/>
<reference evidence="7 8" key="1">
    <citation type="journal article" date="2012" name="Environ. Microbiol.">
        <title>The genome of the ammonia-oxidizing Candidatus Nitrososphaera gargensis: insights into metabolic versatility and environmental adaptations.</title>
        <authorList>
            <person name="Spang A."/>
            <person name="Poehlein A."/>
            <person name="Offre P."/>
            <person name="Zumbragel S."/>
            <person name="Haider S."/>
            <person name="Rychlik N."/>
            <person name="Nowka B."/>
            <person name="Schmeisser C."/>
            <person name="Lebedeva E.V."/>
            <person name="Rattei T."/>
            <person name="Bohm C."/>
            <person name="Schmid M."/>
            <person name="Galushko A."/>
            <person name="Hatzenpichler R."/>
            <person name="Weinmaier T."/>
            <person name="Daniel R."/>
            <person name="Schleper C."/>
            <person name="Spieck E."/>
            <person name="Streit W."/>
            <person name="Wagner M."/>
        </authorList>
    </citation>
    <scope>NUCLEOTIDE SEQUENCE [LARGE SCALE GENOMIC DNA]</scope>
    <source>
        <strain evidence="8">Ga9.2</strain>
    </source>
</reference>
<evidence type="ECO:0000259" key="5">
    <source>
        <dbReference type="Pfam" id="PF05161"/>
    </source>
</evidence>
<dbReference type="Proteomes" id="UP000008037">
    <property type="component" value="Chromosome"/>
</dbReference>
<dbReference type="Gene3D" id="3.40.1480.10">
    <property type="entry name" value="MOFRL domain"/>
    <property type="match status" value="1"/>
</dbReference>
<accession>K0IHV6</accession>
<keyword evidence="4" id="KW-0067">ATP-binding</keyword>
<dbReference type="GO" id="GO:0008887">
    <property type="term" value="F:glycerate kinase activity"/>
    <property type="evidence" value="ECO:0007669"/>
    <property type="project" value="InterPro"/>
</dbReference>
<evidence type="ECO:0000256" key="4">
    <source>
        <dbReference type="ARBA" id="ARBA00022840"/>
    </source>
</evidence>
<dbReference type="SUPFAM" id="SSF82544">
    <property type="entry name" value="GckA/TtuD-like"/>
    <property type="match status" value="1"/>
</dbReference>
<dbReference type="EMBL" id="CP002408">
    <property type="protein sequence ID" value="AFU58533.1"/>
    <property type="molecule type" value="Genomic_DNA"/>
</dbReference>
<keyword evidence="2" id="KW-0547">Nucleotide-binding</keyword>
<dbReference type="Pfam" id="PF05161">
    <property type="entry name" value="MOFRL"/>
    <property type="match status" value="1"/>
</dbReference>
<dbReference type="PATRIC" id="fig|1237085.11.peg.1568"/>
<dbReference type="RefSeq" id="WP_015019070.1">
    <property type="nucleotide sequence ID" value="NC_018719.1"/>
</dbReference>
<protein>
    <submittedName>
        <fullName evidence="7">Putative hydroxypyruvate reductase</fullName>
        <ecNumber evidence="7">1.1.1.81</ecNumber>
    </submittedName>
</protein>
<dbReference type="FunCoup" id="K0IHV6">
    <property type="interactions" value="79"/>
</dbReference>
<name>K0IHV6_NITGG</name>
<dbReference type="PANTHER" id="PTHR12227">
    <property type="entry name" value="GLYCERATE KINASE"/>
    <property type="match status" value="1"/>
</dbReference>
<evidence type="ECO:0000259" key="6">
    <source>
        <dbReference type="Pfam" id="PF13660"/>
    </source>
</evidence>
<dbReference type="Gene3D" id="3.40.50.10180">
    <property type="entry name" value="Glycerate kinase, MOFRL-like N-terminal domain"/>
    <property type="match status" value="1"/>
</dbReference>
<dbReference type="FunFam" id="3.40.50.10180:FF:000001">
    <property type="entry name" value="Glycerate kinase"/>
    <property type="match status" value="1"/>
</dbReference>
<keyword evidence="1" id="KW-0808">Transferase</keyword>
<keyword evidence="7" id="KW-0670">Pyruvate</keyword>
<keyword evidence="7" id="KW-0560">Oxidoreductase</keyword>
<dbReference type="AlphaFoldDB" id="K0IHV6"/>
<dbReference type="InterPro" id="IPR007835">
    <property type="entry name" value="MOFRL"/>
</dbReference>
<dbReference type="GO" id="GO:0005524">
    <property type="term" value="F:ATP binding"/>
    <property type="evidence" value="ECO:0007669"/>
    <property type="project" value="UniProtKB-KW"/>
</dbReference>
<organism evidence="7 8">
    <name type="scientific">Nitrososphaera gargensis (strain Ga9.2)</name>
    <dbReference type="NCBI Taxonomy" id="1237085"/>
    <lineage>
        <taxon>Archaea</taxon>
        <taxon>Nitrososphaerota</taxon>
        <taxon>Nitrososphaeria</taxon>
        <taxon>Nitrososphaerales</taxon>
        <taxon>Nitrososphaeraceae</taxon>
        <taxon>Nitrososphaera</taxon>
    </lineage>
</organism>
<feature type="domain" description="MOFRL-associated" evidence="6">
    <location>
        <begin position="22"/>
        <end position="256"/>
    </location>
</feature>
<keyword evidence="3" id="KW-0418">Kinase</keyword>
<sequence length="449" mass="48047">MITNKRELTTFHSDRSSHLVLGALEAAVDSVMPAALVKHAVKFEKELSVRDINGKIIRLRNFDRVYIVGAGKATAGMAGALVPMLQDRMAGGAITVPYGIKAKIKGISITYASHPVPDRSGMEGTKKILNVLKKVQKNDLIFVLISGGGSALMPLPAPGVSLANKQKITNLLMRSGASIHEINAVRKHLSAVKGGQLLRHIDGACTVVSLILSDVVGDDLEVIASGPTCADRSTFADALKILKKYRIKDPDAALAHIADGAKGNIEETPKPQDPVFSHVHNMLIGNNTIACTSAISYLKKRKVQAVHLGSEFDGEARDFGTFLARLASDLSNSKPFAIVTGGETIVRLNKSKSGTGGRNQEAAMAYMMELRRQHDVAAAFMGTDGIDGNSDAAGALVSPKTITNAKKMNLKKYLDNHDSYHAFKRLRSLIFTGYTGTNVNDIAIVCKAP</sequence>
<evidence type="ECO:0000256" key="2">
    <source>
        <dbReference type="ARBA" id="ARBA00022741"/>
    </source>
</evidence>
<dbReference type="OrthoDB" id="10741at2157"/>
<dbReference type="InterPro" id="IPR037035">
    <property type="entry name" value="GK-like_C_sf"/>
</dbReference>
<dbReference type="Pfam" id="PF13660">
    <property type="entry name" value="DUF4147"/>
    <property type="match status" value="1"/>
</dbReference>